<dbReference type="Gene3D" id="3.30.70.120">
    <property type="match status" value="1"/>
</dbReference>
<gene>
    <name evidence="2" type="ORF">CAEBREN_03571</name>
</gene>
<dbReference type="InParanoid" id="G0MEB0"/>
<dbReference type="OrthoDB" id="2017693at2759"/>
<dbReference type="STRING" id="135651.G0MEB0"/>
<dbReference type="InterPro" id="IPR015867">
    <property type="entry name" value="N-reg_PII/ATP_PRibTrfase_C"/>
</dbReference>
<name>G0MEB0_CAEBE</name>
<protein>
    <recommendedName>
        <fullName evidence="4">Divalent-cation tolerance protein CutA</fullName>
    </recommendedName>
</protein>
<dbReference type="AlphaFoldDB" id="G0MEB0"/>
<reference evidence="3" key="1">
    <citation type="submission" date="2011-07" db="EMBL/GenBank/DDBJ databases">
        <authorList>
            <consortium name="Caenorhabditis brenneri Sequencing and Analysis Consortium"/>
            <person name="Wilson R.K."/>
        </authorList>
    </citation>
    <scope>NUCLEOTIDE SEQUENCE [LARGE SCALE GENOMIC DNA]</scope>
    <source>
        <strain evidence="3">PB2801</strain>
    </source>
</reference>
<evidence type="ECO:0000313" key="3">
    <source>
        <dbReference type="Proteomes" id="UP000008068"/>
    </source>
</evidence>
<dbReference type="OMA" id="VMENHTY"/>
<evidence type="ECO:0000256" key="1">
    <source>
        <dbReference type="ARBA" id="ARBA00010169"/>
    </source>
</evidence>
<dbReference type="EMBL" id="GL379791">
    <property type="protein sequence ID" value="EGT52137.1"/>
    <property type="molecule type" value="Genomic_DNA"/>
</dbReference>
<sequence>MTTPAVKMMMVYVTTPSKEVAMTLARTTVAEALVACANVIPGVTSVYQWKGKIEEDQEHVVILKTVESKVEELSSRVRSLHPAETPCFVAVPIDKISSDFGEWIVNSTKATNTQ</sequence>
<dbReference type="FunCoup" id="G0MEB0">
    <property type="interactions" value="1057"/>
</dbReference>
<dbReference type="HOGENOM" id="CLU_098807_3_1_1"/>
<dbReference type="PANTHER" id="PTHR23419">
    <property type="entry name" value="DIVALENT CATION TOLERANCE CUTA-RELATED"/>
    <property type="match status" value="1"/>
</dbReference>
<organism evidence="3">
    <name type="scientific">Caenorhabditis brenneri</name>
    <name type="common">Nematode worm</name>
    <dbReference type="NCBI Taxonomy" id="135651"/>
    <lineage>
        <taxon>Eukaryota</taxon>
        <taxon>Metazoa</taxon>
        <taxon>Ecdysozoa</taxon>
        <taxon>Nematoda</taxon>
        <taxon>Chromadorea</taxon>
        <taxon>Rhabditida</taxon>
        <taxon>Rhabditina</taxon>
        <taxon>Rhabditomorpha</taxon>
        <taxon>Rhabditoidea</taxon>
        <taxon>Rhabditidae</taxon>
        <taxon>Peloderinae</taxon>
        <taxon>Caenorhabditis</taxon>
    </lineage>
</organism>
<dbReference type="Pfam" id="PF03091">
    <property type="entry name" value="CutA1"/>
    <property type="match status" value="1"/>
</dbReference>
<dbReference type="GO" id="GO:0005507">
    <property type="term" value="F:copper ion binding"/>
    <property type="evidence" value="ECO:0007669"/>
    <property type="project" value="TreeGrafter"/>
</dbReference>
<dbReference type="InterPro" id="IPR011322">
    <property type="entry name" value="N-reg_PII-like_a/b"/>
</dbReference>
<evidence type="ECO:0000313" key="2">
    <source>
        <dbReference type="EMBL" id="EGT52137.1"/>
    </source>
</evidence>
<dbReference type="GO" id="GO:0010038">
    <property type="term" value="P:response to metal ion"/>
    <property type="evidence" value="ECO:0007669"/>
    <property type="project" value="InterPro"/>
</dbReference>
<dbReference type="SUPFAM" id="SSF54913">
    <property type="entry name" value="GlnB-like"/>
    <property type="match status" value="1"/>
</dbReference>
<dbReference type="InterPro" id="IPR004323">
    <property type="entry name" value="Ion_tolerance_CutA"/>
</dbReference>
<keyword evidence="3" id="KW-1185">Reference proteome</keyword>
<accession>G0MEB0</accession>
<dbReference type="Proteomes" id="UP000008068">
    <property type="component" value="Unassembled WGS sequence"/>
</dbReference>
<proteinExistence type="inferred from homology"/>
<evidence type="ECO:0008006" key="4">
    <source>
        <dbReference type="Google" id="ProtNLM"/>
    </source>
</evidence>
<dbReference type="PANTHER" id="PTHR23419:SF8">
    <property type="entry name" value="FI09726P"/>
    <property type="match status" value="1"/>
</dbReference>
<dbReference type="eggNOG" id="KOG3338">
    <property type="taxonomic scope" value="Eukaryota"/>
</dbReference>
<comment type="similarity">
    <text evidence="1">Belongs to the CutA family.</text>
</comment>